<dbReference type="PANTHER" id="PTHR36700">
    <property type="entry name" value="CRISPR SYSTEM CMR SUBUNIT CMR4"/>
    <property type="match status" value="1"/>
</dbReference>
<protein>
    <submittedName>
        <fullName evidence="3">CRISPR-associated RAMP Cmr4</fullName>
    </submittedName>
</protein>
<evidence type="ECO:0000313" key="4">
    <source>
        <dbReference type="Proteomes" id="UP000009026"/>
    </source>
</evidence>
<dbReference type="PATRIC" id="fig|1297742.4.peg.7371"/>
<evidence type="ECO:0000256" key="1">
    <source>
        <dbReference type="ARBA" id="ARBA00023118"/>
    </source>
</evidence>
<feature type="domain" description="CRISPR type III-associated protein" evidence="2">
    <location>
        <begin position="8"/>
        <end position="301"/>
    </location>
</feature>
<dbReference type="AlphaFoldDB" id="A0A0H4X9S2"/>
<dbReference type="Pfam" id="PF03787">
    <property type="entry name" value="RAMPs"/>
    <property type="match status" value="1"/>
</dbReference>
<dbReference type="eggNOG" id="COG1336">
    <property type="taxonomic scope" value="Bacteria"/>
</dbReference>
<dbReference type="KEGG" id="mym:A176_007252"/>
<dbReference type="RefSeq" id="WP_002640005.1">
    <property type="nucleotide sequence ID" value="NZ_CP012109.1"/>
</dbReference>
<organism evidence="3 4">
    <name type="scientific">Pseudomyxococcus hansupus</name>
    <dbReference type="NCBI Taxonomy" id="1297742"/>
    <lineage>
        <taxon>Bacteria</taxon>
        <taxon>Pseudomonadati</taxon>
        <taxon>Myxococcota</taxon>
        <taxon>Myxococcia</taxon>
        <taxon>Myxococcales</taxon>
        <taxon>Cystobacterineae</taxon>
        <taxon>Myxococcaceae</taxon>
        <taxon>Pseudomyxococcus</taxon>
    </lineage>
</organism>
<dbReference type="GO" id="GO:0051607">
    <property type="term" value="P:defense response to virus"/>
    <property type="evidence" value="ECO:0007669"/>
    <property type="project" value="UniProtKB-KW"/>
</dbReference>
<dbReference type="InterPro" id="IPR013410">
    <property type="entry name" value="CRISPR-assoc_RAMP_Cmr4"/>
</dbReference>
<accession>A0A0H4X9S2</accession>
<evidence type="ECO:0000313" key="3">
    <source>
        <dbReference type="EMBL" id="AKQ70340.1"/>
    </source>
</evidence>
<evidence type="ECO:0000259" key="2">
    <source>
        <dbReference type="Pfam" id="PF03787"/>
    </source>
</evidence>
<dbReference type="EMBL" id="CP012109">
    <property type="protein sequence ID" value="AKQ70340.1"/>
    <property type="molecule type" value="Genomic_DNA"/>
</dbReference>
<dbReference type="InterPro" id="IPR005537">
    <property type="entry name" value="RAMP_III_fam"/>
</dbReference>
<dbReference type="STRING" id="1297742.A176_007252"/>
<dbReference type="PANTHER" id="PTHR36700:SF1">
    <property type="entry name" value="CRISPR SYSTEM CMR SUBUNIT CMR4"/>
    <property type="match status" value="1"/>
</dbReference>
<dbReference type="OrthoDB" id="9789361at2"/>
<gene>
    <name evidence="3" type="ORF">A176_007252</name>
</gene>
<dbReference type="NCBIfam" id="TIGR02580">
    <property type="entry name" value="cas_RAMP_Cmr4"/>
    <property type="match status" value="1"/>
</dbReference>
<proteinExistence type="predicted"/>
<keyword evidence="1" id="KW-0051">Antiviral defense</keyword>
<sequence length="314" mass="32849">MESRPYLLHALSPLHVGTGQSVGVIDLPLARMKATGIPFVPGSSLKGVLRELLRPREEAGDAKNLHDAVFGPRRLTAGPAGDEPGDYAGALVVGDARLLALPVRSFVGTFALVTSPLLLALARRDLGETAGAWPKVEPLGKLGARVASVKGNSVVYGAGTPSARVYLEDLDLPVEPKDDAALAAWAQGLCGLLPEPERDLLAERLVLVDDETMSFLWETATQVDTRVSIDPVTGTAAPGQLWTEESLPAETLLVGVLGATGTFNKAPRKLTADEVLGEALGGEGTVLQLGGKATVGRGRCRLLGWTMASTRGGR</sequence>
<reference evidence="3 4" key="1">
    <citation type="journal article" date="2016" name="PLoS ONE">
        <title>Complete Genome Sequence and Comparative Genomics of a Novel Myxobacterium Myxococcus hansupus.</title>
        <authorList>
            <person name="Sharma G."/>
            <person name="Narwani T."/>
            <person name="Subramanian S."/>
        </authorList>
    </citation>
    <scope>NUCLEOTIDE SEQUENCE [LARGE SCALE GENOMIC DNA]</scope>
    <source>
        <strain evidence="4">mixupus</strain>
    </source>
</reference>
<dbReference type="Proteomes" id="UP000009026">
    <property type="component" value="Chromosome"/>
</dbReference>
<name>A0A0H4X9S2_9BACT</name>
<keyword evidence="4" id="KW-1185">Reference proteome</keyword>